<accession>A0A2P2E0F1</accession>
<feature type="domain" description="YCII-related" evidence="2">
    <location>
        <begin position="18"/>
        <end position="114"/>
    </location>
</feature>
<dbReference type="Pfam" id="PF03795">
    <property type="entry name" value="YCII"/>
    <property type="match status" value="1"/>
</dbReference>
<reference evidence="3 4" key="1">
    <citation type="submission" date="2018-02" db="EMBL/GenBank/DDBJ databases">
        <title>Novel Leptospira species isolated from soil and water in Japan.</title>
        <authorList>
            <person name="Nakao R."/>
            <person name="Masuzawa T."/>
        </authorList>
    </citation>
    <scope>NUCLEOTIDE SEQUENCE [LARGE SCALE GENOMIC DNA]</scope>
    <source>
        <strain evidence="3 4">YH101</strain>
    </source>
</reference>
<dbReference type="Gene3D" id="3.30.70.1060">
    <property type="entry name" value="Dimeric alpha+beta barrel"/>
    <property type="match status" value="1"/>
</dbReference>
<dbReference type="PANTHER" id="PTHR35174:SF3">
    <property type="entry name" value="BLL7171 PROTEIN"/>
    <property type="match status" value="1"/>
</dbReference>
<gene>
    <name evidence="3" type="ORF">LPTSP4_18760</name>
</gene>
<dbReference type="OrthoDB" id="9795306at2"/>
<proteinExistence type="inferred from homology"/>
<evidence type="ECO:0000256" key="1">
    <source>
        <dbReference type="ARBA" id="ARBA00007689"/>
    </source>
</evidence>
<protein>
    <recommendedName>
        <fullName evidence="2">YCII-related domain-containing protein</fullName>
    </recommendedName>
</protein>
<organism evidence="3 4">
    <name type="scientific">Leptospira ryugenii</name>
    <dbReference type="NCBI Taxonomy" id="1917863"/>
    <lineage>
        <taxon>Bacteria</taxon>
        <taxon>Pseudomonadati</taxon>
        <taxon>Spirochaetota</taxon>
        <taxon>Spirochaetia</taxon>
        <taxon>Leptospirales</taxon>
        <taxon>Leptospiraceae</taxon>
        <taxon>Leptospira</taxon>
    </lineage>
</organism>
<evidence type="ECO:0000259" key="2">
    <source>
        <dbReference type="Pfam" id="PF03795"/>
    </source>
</evidence>
<name>A0A2P2E0F1_9LEPT</name>
<comment type="caution">
    <text evidence="3">The sequence shown here is derived from an EMBL/GenBank/DDBJ whole genome shotgun (WGS) entry which is preliminary data.</text>
</comment>
<dbReference type="PANTHER" id="PTHR35174">
    <property type="entry name" value="BLL7171 PROTEIN-RELATED"/>
    <property type="match status" value="1"/>
</dbReference>
<keyword evidence="4" id="KW-1185">Reference proteome</keyword>
<sequence length="115" mass="12935">MKEFILLFRNIVGENDYSVSLEEREKTMSHWTNWIREIVESGKFVATQPLDYEGAVLRPGSVSDGPYVEAKEILAGYLVCKTANIEDAIEIGKKCPILNYPNGSLEVRPITPFSP</sequence>
<evidence type="ECO:0000313" key="3">
    <source>
        <dbReference type="EMBL" id="GBF50351.1"/>
    </source>
</evidence>
<comment type="similarity">
    <text evidence="1">Belongs to the YciI family.</text>
</comment>
<dbReference type="EMBL" id="BFBB01000004">
    <property type="protein sequence ID" value="GBF50351.1"/>
    <property type="molecule type" value="Genomic_DNA"/>
</dbReference>
<evidence type="ECO:0000313" key="4">
    <source>
        <dbReference type="Proteomes" id="UP000245133"/>
    </source>
</evidence>
<dbReference type="InterPro" id="IPR011008">
    <property type="entry name" value="Dimeric_a/b-barrel"/>
</dbReference>
<dbReference type="InterPro" id="IPR005545">
    <property type="entry name" value="YCII"/>
</dbReference>
<dbReference type="RefSeq" id="WP_108976178.1">
    <property type="nucleotide sequence ID" value="NZ_BFBB01000004.1"/>
</dbReference>
<dbReference type="SUPFAM" id="SSF54909">
    <property type="entry name" value="Dimeric alpha+beta barrel"/>
    <property type="match status" value="1"/>
</dbReference>
<dbReference type="AlphaFoldDB" id="A0A2P2E0F1"/>
<dbReference type="Proteomes" id="UP000245133">
    <property type="component" value="Unassembled WGS sequence"/>
</dbReference>